<feature type="transmembrane region" description="Helical" evidence="7">
    <location>
        <begin position="189"/>
        <end position="209"/>
    </location>
</feature>
<evidence type="ECO:0000256" key="4">
    <source>
        <dbReference type="ARBA" id="ARBA00022989"/>
    </source>
</evidence>
<keyword evidence="5 7" id="KW-0472">Membrane</keyword>
<reference evidence="9" key="1">
    <citation type="submission" date="2022-10" db="EMBL/GenBank/DDBJ databases">
        <title>Vagococcus sp. isolated from poultry meat.</title>
        <authorList>
            <person name="Johansson P."/>
            <person name="Bjorkroth J."/>
        </authorList>
    </citation>
    <scope>NUCLEOTIDE SEQUENCE</scope>
    <source>
        <strain evidence="9">STAA11</strain>
    </source>
</reference>
<evidence type="ECO:0000259" key="8">
    <source>
        <dbReference type="Pfam" id="PF06271"/>
    </source>
</evidence>
<comment type="subcellular location">
    <subcellularLocation>
        <location evidence="1">Cell membrane</location>
        <topology evidence="1">Multi-pass membrane protein</topology>
    </subcellularLocation>
</comment>
<sequence>MTKEDNFKDRIDGSQEDAKDNREDLKKLPSFPSEEELVEWKKQQAIKKQQEQMINDDHSEVTTESVTDKIEGQERTARSVSEDLEDERVEKLLDALLSDENEGSSPSVGEPLDNKKMIKASKSQHEKKEVTDYFQHLKEKEKNNLPDDPKTRYQRQSAWSYLTTARKSKKSPVFHDFPDYFYAGFWIRLYAFLVDLICINALSTFFVWLIPTSMINLQGIAIVESIIYLGYFILMTKLTNGQTIGKMIFGIQVVCFNEARLSWETVLIREGACRFMMQVGPFMLAYLVTIFTGKKQHIGDFFSDTSVVTLNTLKAYNGMSQ</sequence>
<evidence type="ECO:0000256" key="1">
    <source>
        <dbReference type="ARBA" id="ARBA00004651"/>
    </source>
</evidence>
<feature type="compositionally biased region" description="Basic and acidic residues" evidence="6">
    <location>
        <begin position="55"/>
        <end position="81"/>
    </location>
</feature>
<dbReference type="Pfam" id="PF06271">
    <property type="entry name" value="RDD"/>
    <property type="match status" value="1"/>
</dbReference>
<organism evidence="9 10">
    <name type="scientific">Vagococcus intermedius</name>
    <dbReference type="NCBI Taxonomy" id="2991418"/>
    <lineage>
        <taxon>Bacteria</taxon>
        <taxon>Bacillati</taxon>
        <taxon>Bacillota</taxon>
        <taxon>Bacilli</taxon>
        <taxon>Lactobacillales</taxon>
        <taxon>Enterococcaceae</taxon>
        <taxon>Vagococcus</taxon>
    </lineage>
</organism>
<proteinExistence type="predicted"/>
<evidence type="ECO:0000256" key="2">
    <source>
        <dbReference type="ARBA" id="ARBA00022475"/>
    </source>
</evidence>
<dbReference type="PANTHER" id="PTHR36115:SF9">
    <property type="entry name" value="LMO1584 PROTEIN"/>
    <property type="match status" value="1"/>
</dbReference>
<evidence type="ECO:0000256" key="7">
    <source>
        <dbReference type="SAM" id="Phobius"/>
    </source>
</evidence>
<evidence type="ECO:0000256" key="3">
    <source>
        <dbReference type="ARBA" id="ARBA00022692"/>
    </source>
</evidence>
<evidence type="ECO:0000256" key="6">
    <source>
        <dbReference type="SAM" id="MobiDB-lite"/>
    </source>
</evidence>
<dbReference type="GO" id="GO:0005886">
    <property type="term" value="C:plasma membrane"/>
    <property type="evidence" value="ECO:0007669"/>
    <property type="project" value="UniProtKB-SubCell"/>
</dbReference>
<dbReference type="PANTHER" id="PTHR36115">
    <property type="entry name" value="PROLINE-RICH ANTIGEN HOMOLOG-RELATED"/>
    <property type="match status" value="1"/>
</dbReference>
<keyword evidence="4 7" id="KW-1133">Transmembrane helix</keyword>
<keyword evidence="3 7" id="KW-0812">Transmembrane</keyword>
<feature type="domain" description="RDD" evidence="8">
    <location>
        <begin position="182"/>
        <end position="303"/>
    </location>
</feature>
<accession>A0AAF0CVN3</accession>
<evidence type="ECO:0000313" key="9">
    <source>
        <dbReference type="EMBL" id="WEG73824.1"/>
    </source>
</evidence>
<keyword evidence="10" id="KW-1185">Reference proteome</keyword>
<gene>
    <name evidence="9" type="ORF">OL234_02615</name>
</gene>
<name>A0AAF0CVN3_9ENTE</name>
<feature type="compositionally biased region" description="Basic and acidic residues" evidence="6">
    <location>
        <begin position="1"/>
        <end position="27"/>
    </location>
</feature>
<dbReference type="Proteomes" id="UP001179647">
    <property type="component" value="Chromosome"/>
</dbReference>
<dbReference type="InterPro" id="IPR051791">
    <property type="entry name" value="Pra-immunoreactive"/>
</dbReference>
<dbReference type="KEGG" id="vie:OL234_02615"/>
<dbReference type="InterPro" id="IPR010432">
    <property type="entry name" value="RDD"/>
</dbReference>
<dbReference type="AlphaFoldDB" id="A0AAF0CVN3"/>
<dbReference type="EMBL" id="CP110232">
    <property type="protein sequence ID" value="WEG73824.1"/>
    <property type="molecule type" value="Genomic_DNA"/>
</dbReference>
<feature type="transmembrane region" description="Helical" evidence="7">
    <location>
        <begin position="215"/>
        <end position="234"/>
    </location>
</feature>
<evidence type="ECO:0000256" key="5">
    <source>
        <dbReference type="ARBA" id="ARBA00023136"/>
    </source>
</evidence>
<feature type="region of interest" description="Disordered" evidence="6">
    <location>
        <begin position="1"/>
        <end position="121"/>
    </location>
</feature>
<protein>
    <submittedName>
        <fullName evidence="9">RDD family protein</fullName>
    </submittedName>
</protein>
<evidence type="ECO:0000313" key="10">
    <source>
        <dbReference type="Proteomes" id="UP001179647"/>
    </source>
</evidence>
<keyword evidence="2" id="KW-1003">Cell membrane</keyword>